<dbReference type="InterPro" id="IPR008930">
    <property type="entry name" value="Terpenoid_cyclase/PrenylTrfase"/>
</dbReference>
<dbReference type="InterPro" id="IPR000020">
    <property type="entry name" value="Anaphylatoxin/fibulin"/>
</dbReference>
<keyword evidence="5" id="KW-0732">Signal</keyword>
<dbReference type="Gene3D" id="2.60.40.690">
    <property type="entry name" value="Alpha-macroglobulin, receptor-binding domain"/>
    <property type="match status" value="1"/>
</dbReference>
<dbReference type="Pfam" id="PF07703">
    <property type="entry name" value="A2M_BRD"/>
    <property type="match status" value="1"/>
</dbReference>
<evidence type="ECO:0000313" key="7">
    <source>
        <dbReference type="Ensembl" id="ENSGEVP00005027626.1"/>
    </source>
</evidence>
<dbReference type="CDD" id="cd02896">
    <property type="entry name" value="complement_C3_C4_C5"/>
    <property type="match status" value="1"/>
</dbReference>
<dbReference type="Gene3D" id="2.60.40.10">
    <property type="entry name" value="Immunoglobulins"/>
    <property type="match status" value="2"/>
</dbReference>
<dbReference type="InterPro" id="IPR009048">
    <property type="entry name" value="A-macroglobulin_rcpt-bd"/>
</dbReference>
<keyword evidence="2" id="KW-0964">Secreted</keyword>
<dbReference type="PANTHER" id="PTHR11412:SF111">
    <property type="entry name" value="VENOM FACTOR"/>
    <property type="match status" value="1"/>
</dbReference>
<comment type="subcellular location">
    <subcellularLocation>
        <location evidence="1">Secreted</location>
    </subcellularLocation>
</comment>
<dbReference type="GO" id="GO:0005615">
    <property type="term" value="C:extracellular space"/>
    <property type="evidence" value="ECO:0007669"/>
    <property type="project" value="InterPro"/>
</dbReference>
<dbReference type="GO" id="GO:0004866">
    <property type="term" value="F:endopeptidase inhibitor activity"/>
    <property type="evidence" value="ECO:0007669"/>
    <property type="project" value="InterPro"/>
</dbReference>
<evidence type="ECO:0000256" key="1">
    <source>
        <dbReference type="ARBA" id="ARBA00004613"/>
    </source>
</evidence>
<dbReference type="Pfam" id="PF00207">
    <property type="entry name" value="A2M"/>
    <property type="match status" value="1"/>
</dbReference>
<feature type="signal peptide" evidence="5">
    <location>
        <begin position="1"/>
        <end position="20"/>
    </location>
</feature>
<keyword evidence="3" id="KW-1015">Disulfide bond</keyword>
<organism evidence="7 8">
    <name type="scientific">Gopherus evgoodei</name>
    <name type="common">Goodes thornscrub tortoise</name>
    <dbReference type="NCBI Taxonomy" id="1825980"/>
    <lineage>
        <taxon>Eukaryota</taxon>
        <taxon>Metazoa</taxon>
        <taxon>Chordata</taxon>
        <taxon>Craniata</taxon>
        <taxon>Vertebrata</taxon>
        <taxon>Euteleostomi</taxon>
        <taxon>Archelosauria</taxon>
        <taxon>Testudinata</taxon>
        <taxon>Testudines</taxon>
        <taxon>Cryptodira</taxon>
        <taxon>Durocryptodira</taxon>
        <taxon>Testudinoidea</taxon>
        <taxon>Testudinidae</taxon>
        <taxon>Gopherus</taxon>
    </lineage>
</organism>
<dbReference type="OrthoDB" id="9425200at2759"/>
<evidence type="ECO:0000256" key="2">
    <source>
        <dbReference type="ARBA" id="ARBA00022525"/>
    </source>
</evidence>
<evidence type="ECO:0000256" key="5">
    <source>
        <dbReference type="SAM" id="SignalP"/>
    </source>
</evidence>
<dbReference type="Pfam" id="PF01821">
    <property type="entry name" value="ANATO"/>
    <property type="match status" value="1"/>
</dbReference>
<dbReference type="SMART" id="SM01360">
    <property type="entry name" value="A2M"/>
    <property type="match status" value="1"/>
</dbReference>
<dbReference type="PANTHER" id="PTHR11412">
    <property type="entry name" value="MACROGLOBULIN / COMPLEMENT"/>
    <property type="match status" value="1"/>
</dbReference>
<name>A0A8C4YME9_9SAUR</name>
<dbReference type="Pfam" id="PF17790">
    <property type="entry name" value="MG1"/>
    <property type="match status" value="1"/>
</dbReference>
<dbReference type="SMART" id="SM01419">
    <property type="entry name" value="Thiol-ester_cl"/>
    <property type="match status" value="1"/>
</dbReference>
<feature type="domain" description="Anaphylatoxin-like" evidence="6">
    <location>
        <begin position="663"/>
        <end position="698"/>
    </location>
</feature>
<dbReference type="Pfam" id="PF07678">
    <property type="entry name" value="TED_complement"/>
    <property type="match status" value="1"/>
</dbReference>
<dbReference type="PROSITE" id="PS01177">
    <property type="entry name" value="ANAPHYLATOXIN_1"/>
    <property type="match status" value="1"/>
</dbReference>
<dbReference type="Ensembl" id="ENSGEVT00005029052.1">
    <property type="protein sequence ID" value="ENSGEVP00005027626.1"/>
    <property type="gene ID" value="ENSGEVG00005019459.1"/>
</dbReference>
<dbReference type="PROSITE" id="PS01178">
    <property type="entry name" value="ANAPHYLATOXIN_2"/>
    <property type="match status" value="1"/>
</dbReference>
<dbReference type="Gene3D" id="6.20.50.160">
    <property type="match status" value="1"/>
</dbReference>
<dbReference type="InterPro" id="IPR036595">
    <property type="entry name" value="A-macroglobulin_rcpt-bd_sf"/>
</dbReference>
<dbReference type="InterPro" id="IPR050473">
    <property type="entry name" value="A2M/Complement_sys"/>
</dbReference>
<reference evidence="7" key="2">
    <citation type="submission" date="2025-09" db="UniProtKB">
        <authorList>
            <consortium name="Ensembl"/>
        </authorList>
    </citation>
    <scope>IDENTIFICATION</scope>
</reference>
<dbReference type="SMART" id="SM01359">
    <property type="entry name" value="A2M_N_2"/>
    <property type="match status" value="1"/>
</dbReference>
<dbReference type="SMART" id="SM00104">
    <property type="entry name" value="ANATO"/>
    <property type="match status" value="1"/>
</dbReference>
<dbReference type="InterPro" id="IPR018081">
    <property type="entry name" value="Anaphylatoxin_comp_syst"/>
</dbReference>
<evidence type="ECO:0000313" key="8">
    <source>
        <dbReference type="Proteomes" id="UP000694390"/>
    </source>
</evidence>
<reference evidence="7" key="1">
    <citation type="submission" date="2025-08" db="UniProtKB">
        <authorList>
            <consortium name="Ensembl"/>
        </authorList>
    </citation>
    <scope>IDENTIFICATION</scope>
</reference>
<evidence type="ECO:0000259" key="6">
    <source>
        <dbReference type="PROSITE" id="PS01178"/>
    </source>
</evidence>
<protein>
    <recommendedName>
        <fullName evidence="6">Anaphylatoxin-like domain-containing protein</fullName>
    </recommendedName>
</protein>
<dbReference type="CDD" id="cd00017">
    <property type="entry name" value="ANATO"/>
    <property type="match status" value="1"/>
</dbReference>
<accession>A0A8C4YME9</accession>
<dbReference type="InterPro" id="IPR011625">
    <property type="entry name" value="A2M_N_BRD"/>
</dbReference>
<dbReference type="InterPro" id="IPR001599">
    <property type="entry name" value="Macroglobln_a2"/>
</dbReference>
<dbReference type="GeneTree" id="ENSGT00940000164135"/>
<dbReference type="Gene3D" id="2.60.40.1930">
    <property type="match status" value="4"/>
</dbReference>
<dbReference type="InterPro" id="IPR011626">
    <property type="entry name" value="Alpha-macroglobulin_TED"/>
</dbReference>
<dbReference type="InterPro" id="IPR041425">
    <property type="entry name" value="C3/4/5_MG1"/>
</dbReference>
<dbReference type="Pfam" id="PF07677">
    <property type="entry name" value="A2M_recep"/>
    <property type="match status" value="1"/>
</dbReference>
<dbReference type="SUPFAM" id="SSF48239">
    <property type="entry name" value="Terpenoid cyclases/Protein prenyltransferases"/>
    <property type="match status" value="1"/>
</dbReference>
<keyword evidence="8" id="KW-1185">Reference proteome</keyword>
<dbReference type="SUPFAM" id="SSF47686">
    <property type="entry name" value="Anaphylotoxins (complement system)"/>
    <property type="match status" value="1"/>
</dbReference>
<dbReference type="InterPro" id="IPR040839">
    <property type="entry name" value="MG4"/>
</dbReference>
<dbReference type="Proteomes" id="UP000694390">
    <property type="component" value="Unassembled WGS sequence"/>
</dbReference>
<feature type="region of interest" description="Disordered" evidence="4">
    <location>
        <begin position="1469"/>
        <end position="1490"/>
    </location>
</feature>
<dbReference type="Gene3D" id="1.20.91.20">
    <property type="entry name" value="Anaphylotoxins (complement system)"/>
    <property type="match status" value="1"/>
</dbReference>
<dbReference type="Gene3D" id="2.60.40.1940">
    <property type="match status" value="1"/>
</dbReference>
<feature type="chain" id="PRO_5034499333" description="Anaphylatoxin-like domain-containing protein" evidence="5">
    <location>
        <begin position="21"/>
        <end position="1509"/>
    </location>
</feature>
<dbReference type="InterPro" id="IPR047565">
    <property type="entry name" value="Alpha-macroglob_thiol-ester_cl"/>
</dbReference>
<dbReference type="SMART" id="SM01361">
    <property type="entry name" value="A2M_recep"/>
    <property type="match status" value="1"/>
</dbReference>
<evidence type="ECO:0000256" key="3">
    <source>
        <dbReference type="ARBA" id="ARBA00023157"/>
    </source>
</evidence>
<dbReference type="Gene3D" id="2.60.120.1540">
    <property type="match status" value="1"/>
</dbReference>
<evidence type="ECO:0000256" key="4">
    <source>
        <dbReference type="SAM" id="MobiDB-lite"/>
    </source>
</evidence>
<dbReference type="Gene3D" id="1.50.10.20">
    <property type="match status" value="1"/>
</dbReference>
<dbReference type="InterPro" id="IPR013783">
    <property type="entry name" value="Ig-like_fold"/>
</dbReference>
<proteinExistence type="predicted"/>
<sequence length="1509" mass="166684">AAIPWGTLLLQSLLCASLVSSPGRYFLAAPNILRVGNEENVVLQAQAEDGTLSQDVRVQIRVFDFPKRAQIPVWALSIPQSPPETLPPQPFFKQYVSEGTEKQYVVVQATFGDVSLEKYILISPHTGYTFVQTDKPIYTPDQKGEACCWGEVGGDSCCGRGGTAPQALGGGGHSPMDTRQGVAGCPHWLLFPSSLGTWRIVTQFQSSPQQPQSAEFEVKEYGERRPERGARGRLAEFVFNEPVDGYALAIFGVKTETQKITLQNSLQRIEINDGKGHATLMGQALRENFAKPEELLNAFIFVNVTVFSSGGDMMQAENSEVKIVSSPYSIRFVRTPGFFKPGMPFNFRVYVTNPDGSPASTIPVCSGDQKRTTKEGLASMVLNTQHGLRSPLQVATCGHLEPPAQQASATKTILAYETPNSSGHLLHIGVETEEAHVGSSLRVLFYTEHQSSAAKQFTVLVSLLSKGRIVRAQTQPRNPGAIMTAWTLDVGPELLPSFRIVAYYYLPESAELVADAVWVDVADGCMGTLRVGPQSKEDERKVFRPQRELKLEVTGDPQAMVGLVAMDKALFALNKKNKLTQKKVWDTVEGHDIACTAGSGQNHMGVFMDAGLDVATSLGIATKARTDPRCPQPAARTRRQSLQTLQKKQHKVDQYQTALERRCCEAGIQENPMGHSCEQRTSRVHLGPACVAAFLDCCRYARALSHEERTKLLLGKTSEDEECEDEECGGSAMVRSYFPESWLWEKFVLTEGWASRGCGSGVRGAAVGPHPGGCGRLTPGPPGLCVSEPYEVVVKVPFFVDLRLPYSVVRNEQVELRARRRVLYQVLVEFPYQEQLCSPARRAKSFRQRLRVPRGSSRAMRVVVVPLELGSLMVEVRALAQGLGFRDIVRRMLNLVYNQFEHQSTSPPSPQMLHPPLAGQLQQELVRSRHLENLVPDTDAEVFISVQGDLLGETLVGGLQSSTLQKLITLPYGCVEQNIFSVTPNIILTHYLDTTKQWDQIGVELRDAAVQNIAHGYARQQDYREHDGSYKPYRGSTGSTWLTAYILKVFAMALPLGTSIGPSELCASARWLIGQRQEASGWFREDAVIYTPAMQGGYHGSNTDASLTAFVLVALKENPFRLSRRQELPNGLQKAQGYLESCLWTLQNPYSVAISSYALALVNSSLANAVLDNFASHNRTHWPVDQHTDRTLYSIEATAYGLLQKLTLGHFEETHPIVRWLVESREFGGGYESTQTTVIGMQALAQYRAAIPPEVIDLKVQVRVPTRRLTEVWAIDKSNAYQQRSSSKKLLTLYHTLPPAREQECQAFWLAVTVEEVPEGTAGSEGSILVPRSLGLRDATMTIIDISLLTGFEPNLGDLKQLTNSVEQYIFLFESKGTISNNSVILYFNQISNQTDTEVGFRIHQRAQLGMLQPAVVTIYEYYEPARRCSHFYNVPNESGLLRKICQEEVCKCAEGKAAPVPGSVVSPAPLAAQPGAIRSPRTSPTSERWLGHFPEELPLLAPSLARSP</sequence>
<dbReference type="SUPFAM" id="SSF49410">
    <property type="entry name" value="Alpha-macroglobulin receptor domain"/>
    <property type="match status" value="1"/>
</dbReference>
<dbReference type="Pfam" id="PF17789">
    <property type="entry name" value="MG4"/>
    <property type="match status" value="1"/>
</dbReference>